<reference evidence="3 4" key="1">
    <citation type="submission" date="2017-09" db="EMBL/GenBank/DDBJ databases">
        <authorList>
            <person name="Ehlers B."/>
            <person name="Leendertz F.H."/>
        </authorList>
    </citation>
    <scope>NUCLEOTIDE SEQUENCE [LARGE SCALE GENOMIC DNA]</scope>
    <source>
        <strain evidence="3 4">CGMCC 1.05381</strain>
    </source>
</reference>
<dbReference type="EMBL" id="OCST01000005">
    <property type="protein sequence ID" value="SOE72601.1"/>
    <property type="molecule type" value="Genomic_DNA"/>
</dbReference>
<name>A0A2C9A189_9MICO</name>
<dbReference type="AlphaFoldDB" id="A0A2C9A189"/>
<gene>
    <name evidence="3" type="ORF">SAMN06296378_2554</name>
</gene>
<evidence type="ECO:0000256" key="1">
    <source>
        <dbReference type="SAM" id="Phobius"/>
    </source>
</evidence>
<accession>A0A2C9A189</accession>
<evidence type="ECO:0000313" key="4">
    <source>
        <dbReference type="Proteomes" id="UP000219440"/>
    </source>
</evidence>
<proteinExistence type="predicted"/>
<keyword evidence="1" id="KW-0472">Membrane</keyword>
<organism evidence="3 4">
    <name type="scientific">Salinibacterium xinjiangense</name>
    <dbReference type="NCBI Taxonomy" id="386302"/>
    <lineage>
        <taxon>Bacteria</taxon>
        <taxon>Bacillati</taxon>
        <taxon>Actinomycetota</taxon>
        <taxon>Actinomycetes</taxon>
        <taxon>Micrococcales</taxon>
        <taxon>Microbacteriaceae</taxon>
        <taxon>Salinibacterium</taxon>
    </lineage>
</organism>
<feature type="transmembrane region" description="Helical" evidence="1">
    <location>
        <begin position="646"/>
        <end position="674"/>
    </location>
</feature>
<keyword evidence="2" id="KW-0732">Signal</keyword>
<dbReference type="OrthoDB" id="3783029at2"/>
<keyword evidence="4" id="KW-1185">Reference proteome</keyword>
<evidence type="ECO:0000313" key="3">
    <source>
        <dbReference type="EMBL" id="SOE72601.1"/>
    </source>
</evidence>
<keyword evidence="1" id="KW-0812">Transmembrane</keyword>
<dbReference type="Proteomes" id="UP000219440">
    <property type="component" value="Unassembled WGS sequence"/>
</dbReference>
<protein>
    <recommendedName>
        <fullName evidence="5">Ig-like domain-containing protein</fullName>
    </recommendedName>
</protein>
<sequence length="681" mass="69131">MFKKIVASLAVVLLTVGMSVVGIAAPAGAAPPGGGTYPPTDAAANDPGNWEVLPGEACYKIEPVNPVPYLLPSPGAGQQFSKVIVKAGSGDGSNLVLTDGLAEGTPVQHNLKDSISHLILCTVPTPVDPILTDASVTVTTTPATCEAAEGDLMVAAVNATFVTSYPTETTYRVVATADDNHLFSNGEPTLVIEDEFAPKLAEGCELPPLALVTPTYSSTQPTCTTAGSYTLGSDGGDVVWTVDGETGVASGTYSAPSDYSDVTISATPAVAGDGLDPDWVNPKVLTFTAPTGCGETPPTSGAASASVTTTPATCEAAEGDVVVTVTNATFALTYPTETTYRVVATADDNHLFSNGEPTLVIEDEFAPKLAEGCELPPLALVTPTYSSTQPTCTTAGSYTLGSDGGDVVWTVDGETGVASGTYSAPSDYSDVTISATPAVAGDGLDPDWVNPKVLTFTAPTGCGETPPTSGAASASVTTTPATCEAAEGDVVVTVTNATFALTYPTETTYRVVATADDNHLFSNGEPTLVIEDEFAPKLVEGCELPSFALVTPTYSSTQPTCTAGGSYTLGSIVGELVWTVNGETGVASGTYSAPSDYSDVTITAAPAVAGDGLDPDWVNPIVLRFAAPAGVCSFNPPTLAFNPPTLAFTGLTIGAGMSLAGGLLFVGLAGLFVARHRRLHG</sequence>
<keyword evidence="1" id="KW-1133">Transmembrane helix</keyword>
<feature type="chain" id="PRO_5012044751" description="Ig-like domain-containing protein" evidence="2">
    <location>
        <begin position="30"/>
        <end position="681"/>
    </location>
</feature>
<dbReference type="RefSeq" id="WP_097061614.1">
    <property type="nucleotide sequence ID" value="NZ_OCST01000005.1"/>
</dbReference>
<evidence type="ECO:0008006" key="5">
    <source>
        <dbReference type="Google" id="ProtNLM"/>
    </source>
</evidence>
<feature type="signal peptide" evidence="2">
    <location>
        <begin position="1"/>
        <end position="29"/>
    </location>
</feature>
<evidence type="ECO:0000256" key="2">
    <source>
        <dbReference type="SAM" id="SignalP"/>
    </source>
</evidence>